<dbReference type="InterPro" id="IPR023997">
    <property type="entry name" value="TonB-dep_OMP_SusC/RagA_CS"/>
</dbReference>
<dbReference type="EMBL" id="WCTL01000008">
    <property type="protein sequence ID" value="KAB4236472.1"/>
    <property type="molecule type" value="Genomic_DNA"/>
</dbReference>
<sequence length="1025" mass="113753">MSKSNYYKERVIQLLLFFAFMLPMGALAQNIQLNGTVTDVSGESVIGASVLEKGTTNGVITDIDGNFTLSVSPKATIIISYVGYAPQEIALNGRKELKVVLKEDTELLDEVVVIGYGTQKKSDVSGSVSSVSGDKLNNIPTANAETALQGMAPGLIVNFGSGAAGSTPSLQVRGVTTYGTDNSPLVIIDGVPGDMSFLNPEDIKSMSVLKDAATAAIYGARAAAGVILIETYRGTKSKPKITFSAYWGVDQIAKKLDVCNAEEFIHMAKMARTNAGQNPKNWPAYIAAYEQDPTQFGDTDWQDEYYRNGFTQKYNVGYTSGSENANVALSVFYSKNEAIVTGTGDEKYGFRLNSDMKRGKFKVGESVNYSRWESEMEANSGFPGIYQVTNMEPIARLYDENCDGGYGGAIPGMNMSDAANMVGYNNLIENTRATDYIKGSGYLQYEPIKGLVIKAQASRSLLFRETRVFKPTYELGAMKWNESASLSQTRTRSVNDLLELTANYNFTIKDSHDFAFLLGASQEESTYDLLGASGSEFENNDMGILGQARKDYGVQGEKTRSGLRSVFGRVNYSWKMHYMLMASFRYDGSSRFADGNQWGFFPSVSVGWNIANEPFWEDMKETVSSFKLRMSYGALGNQSVPLYLYIPKLDSNADNINYPFDGKVVNQGYAVRSLPSRNIKWETTFYKNIGVDMSLWNNKLEFSIEGYIKDTKDMLSEKNISLSTGYGALTVNDGELRTTGMEMQLIYHGNAGKDFKYDLDFNLSHFKSKLKSMADPNYMYEYGASRTYVGGYFGEFWAYETAGIIQNEAEAKLWKESHGRKDSKGNWIPMQPNAEPGDLRFVDQNGDGMLDSDDKKLLGNGCPKASIGFNVTLNYKNFDLVANFYGDLGVDRYNYTKYQLERMDTKFNYGRNALKAWTPENPNTNIPRAVYGDPNKNARTSDRFIERGDFFRLNNLQLGYNLPATVCGKLGISNLRFYVGGTRIFTITGYSGYDPSTNGGIDRMGYDYASSPLCRTFMAGIKFGF</sequence>
<feature type="domain" description="TonB-dependent receptor plug" evidence="9">
    <location>
        <begin position="121"/>
        <end position="226"/>
    </location>
</feature>
<keyword evidence="4 7" id="KW-0812">Transmembrane</keyword>
<comment type="caution">
    <text evidence="10">The sequence shown here is derived from an EMBL/GenBank/DDBJ whole genome shotgun (WGS) entry which is preliminary data.</text>
</comment>
<gene>
    <name evidence="10" type="ORF">GAP47_10190</name>
</gene>
<feature type="chain" id="PRO_5043134445" evidence="8">
    <location>
        <begin position="29"/>
        <end position="1025"/>
    </location>
</feature>
<organism evidence="10 11">
    <name type="scientific">Bacteroides uniformis</name>
    <dbReference type="NCBI Taxonomy" id="820"/>
    <lineage>
        <taxon>Bacteria</taxon>
        <taxon>Pseudomonadati</taxon>
        <taxon>Bacteroidota</taxon>
        <taxon>Bacteroidia</taxon>
        <taxon>Bacteroidales</taxon>
        <taxon>Bacteroidaceae</taxon>
        <taxon>Bacteroides</taxon>
    </lineage>
</organism>
<evidence type="ECO:0000256" key="3">
    <source>
        <dbReference type="ARBA" id="ARBA00022452"/>
    </source>
</evidence>
<evidence type="ECO:0000256" key="5">
    <source>
        <dbReference type="ARBA" id="ARBA00023136"/>
    </source>
</evidence>
<evidence type="ECO:0000313" key="10">
    <source>
        <dbReference type="EMBL" id="KAB4236472.1"/>
    </source>
</evidence>
<dbReference type="NCBIfam" id="TIGR04057">
    <property type="entry name" value="SusC_RagA_signa"/>
    <property type="match status" value="1"/>
</dbReference>
<keyword evidence="5 7" id="KW-0472">Membrane</keyword>
<proteinExistence type="inferred from homology"/>
<dbReference type="FunFam" id="2.60.40.1120:FF:000003">
    <property type="entry name" value="Outer membrane protein Omp121"/>
    <property type="match status" value="1"/>
</dbReference>
<evidence type="ECO:0000256" key="6">
    <source>
        <dbReference type="ARBA" id="ARBA00023237"/>
    </source>
</evidence>
<name>A0A139KJ79_BACUN</name>
<dbReference type="RefSeq" id="WP_061411077.1">
    <property type="nucleotide sequence ID" value="NZ_KQ968308.1"/>
</dbReference>
<evidence type="ECO:0000256" key="4">
    <source>
        <dbReference type="ARBA" id="ARBA00022692"/>
    </source>
</evidence>
<dbReference type="Gene3D" id="2.40.170.20">
    <property type="entry name" value="TonB-dependent receptor, beta-barrel domain"/>
    <property type="match status" value="1"/>
</dbReference>
<dbReference type="GO" id="GO:0009279">
    <property type="term" value="C:cell outer membrane"/>
    <property type="evidence" value="ECO:0007669"/>
    <property type="project" value="UniProtKB-SubCell"/>
</dbReference>
<dbReference type="SUPFAM" id="SSF56935">
    <property type="entry name" value="Porins"/>
    <property type="match status" value="1"/>
</dbReference>
<evidence type="ECO:0000259" key="9">
    <source>
        <dbReference type="Pfam" id="PF07715"/>
    </source>
</evidence>
<dbReference type="Gene3D" id="2.170.130.10">
    <property type="entry name" value="TonB-dependent receptor, plug domain"/>
    <property type="match status" value="1"/>
</dbReference>
<reference evidence="10 11" key="1">
    <citation type="journal article" date="2019" name="Nat. Med.">
        <title>A library of human gut bacterial isolates paired with longitudinal multiomics data enables mechanistic microbiome research.</title>
        <authorList>
            <person name="Poyet M."/>
            <person name="Groussin M."/>
            <person name="Gibbons S.M."/>
            <person name="Avila-Pacheco J."/>
            <person name="Jiang X."/>
            <person name="Kearney S.M."/>
            <person name="Perrotta A.R."/>
            <person name="Berdy B."/>
            <person name="Zhao S."/>
            <person name="Lieberman T.D."/>
            <person name="Swanson P.K."/>
            <person name="Smith M."/>
            <person name="Roesemann S."/>
            <person name="Alexander J.E."/>
            <person name="Rich S.A."/>
            <person name="Livny J."/>
            <person name="Vlamakis H."/>
            <person name="Clish C."/>
            <person name="Bullock K."/>
            <person name="Deik A."/>
            <person name="Scott J."/>
            <person name="Pierce K.A."/>
            <person name="Xavier R.J."/>
            <person name="Alm E.J."/>
        </authorList>
    </citation>
    <scope>NUCLEOTIDE SEQUENCE [LARGE SCALE GENOMIC DNA]</scope>
    <source>
        <strain evidence="10 11">BIOML-A5</strain>
    </source>
</reference>
<dbReference type="SUPFAM" id="SSF49464">
    <property type="entry name" value="Carboxypeptidase regulatory domain-like"/>
    <property type="match status" value="1"/>
</dbReference>
<feature type="signal peptide" evidence="8">
    <location>
        <begin position="1"/>
        <end position="28"/>
    </location>
</feature>
<dbReference type="InterPro" id="IPR023996">
    <property type="entry name" value="TonB-dep_OMP_SusC/RagA"/>
</dbReference>
<keyword evidence="8" id="KW-0732">Signal</keyword>
<evidence type="ECO:0000256" key="1">
    <source>
        <dbReference type="ARBA" id="ARBA00004571"/>
    </source>
</evidence>
<keyword evidence="6 7" id="KW-0998">Cell outer membrane</keyword>
<dbReference type="AlphaFoldDB" id="A0A139KJ79"/>
<evidence type="ECO:0000256" key="7">
    <source>
        <dbReference type="PROSITE-ProRule" id="PRU01360"/>
    </source>
</evidence>
<comment type="similarity">
    <text evidence="7">Belongs to the TonB-dependent receptor family.</text>
</comment>
<dbReference type="InterPro" id="IPR008969">
    <property type="entry name" value="CarboxyPept-like_regulatory"/>
</dbReference>
<comment type="subcellular location">
    <subcellularLocation>
        <location evidence="1 7">Cell outer membrane</location>
        <topology evidence="1 7">Multi-pass membrane protein</topology>
    </subcellularLocation>
</comment>
<dbReference type="InterPro" id="IPR012910">
    <property type="entry name" value="Plug_dom"/>
</dbReference>
<dbReference type="InterPro" id="IPR036942">
    <property type="entry name" value="Beta-barrel_TonB_sf"/>
</dbReference>
<dbReference type="Proteomes" id="UP000462376">
    <property type="component" value="Unassembled WGS sequence"/>
</dbReference>
<dbReference type="Pfam" id="PF13715">
    <property type="entry name" value="CarbopepD_reg_2"/>
    <property type="match status" value="1"/>
</dbReference>
<dbReference type="InterPro" id="IPR037066">
    <property type="entry name" value="Plug_dom_sf"/>
</dbReference>
<keyword evidence="10" id="KW-0675">Receptor</keyword>
<accession>A0A139KJ79</accession>
<dbReference type="InterPro" id="IPR039426">
    <property type="entry name" value="TonB-dep_rcpt-like"/>
</dbReference>
<evidence type="ECO:0000313" key="11">
    <source>
        <dbReference type="Proteomes" id="UP000462376"/>
    </source>
</evidence>
<dbReference type="Gene3D" id="2.60.40.1120">
    <property type="entry name" value="Carboxypeptidase-like, regulatory domain"/>
    <property type="match status" value="1"/>
</dbReference>
<protein>
    <submittedName>
        <fullName evidence="10">TonB-dependent receptor</fullName>
    </submittedName>
</protein>
<evidence type="ECO:0000256" key="8">
    <source>
        <dbReference type="SAM" id="SignalP"/>
    </source>
</evidence>
<keyword evidence="2 7" id="KW-0813">Transport</keyword>
<dbReference type="STRING" id="820.ERS852554_01380"/>
<dbReference type="Pfam" id="PF07715">
    <property type="entry name" value="Plug"/>
    <property type="match status" value="1"/>
</dbReference>
<dbReference type="PROSITE" id="PS52016">
    <property type="entry name" value="TONB_DEPENDENT_REC_3"/>
    <property type="match status" value="1"/>
</dbReference>
<dbReference type="NCBIfam" id="TIGR04056">
    <property type="entry name" value="OMP_RagA_SusC"/>
    <property type="match status" value="1"/>
</dbReference>
<keyword evidence="3 7" id="KW-1134">Transmembrane beta strand</keyword>
<evidence type="ECO:0000256" key="2">
    <source>
        <dbReference type="ARBA" id="ARBA00022448"/>
    </source>
</evidence>